<proteinExistence type="predicted"/>
<protein>
    <recommendedName>
        <fullName evidence="2">SPFH domain-containing protein</fullName>
    </recommendedName>
</protein>
<keyword evidence="4" id="KW-1185">Reference proteome</keyword>
<feature type="region of interest" description="Disordered" evidence="1">
    <location>
        <begin position="291"/>
        <end position="323"/>
    </location>
</feature>
<dbReference type="PANTHER" id="PTHR37826:SF2">
    <property type="entry name" value="ZINC-RIBBON DOMAIN-CONTAINING PROTEIN"/>
    <property type="match status" value="1"/>
</dbReference>
<evidence type="ECO:0000259" key="2">
    <source>
        <dbReference type="Pfam" id="PF13421"/>
    </source>
</evidence>
<dbReference type="PANTHER" id="PTHR37826">
    <property type="entry name" value="FLOTILLIN BAND_7_5 DOMAIN PROTEIN"/>
    <property type="match status" value="1"/>
</dbReference>
<dbReference type="OrthoDB" id="9764015at2"/>
<dbReference type="CDD" id="cd03408">
    <property type="entry name" value="SPFH_like_u1"/>
    <property type="match status" value="1"/>
</dbReference>
<feature type="compositionally biased region" description="Low complexity" evidence="1">
    <location>
        <begin position="311"/>
        <end position="323"/>
    </location>
</feature>
<reference evidence="3 4" key="1">
    <citation type="submission" date="2019-08" db="EMBL/GenBank/DDBJ databases">
        <authorList>
            <person name="Peeters C."/>
        </authorList>
    </citation>
    <scope>NUCLEOTIDE SEQUENCE [LARGE SCALE GENOMIC DNA]</scope>
    <source>
        <strain evidence="3 4">LMG 30175</strain>
    </source>
</reference>
<organism evidence="3 4">
    <name type="scientific">Pandoraea terrae</name>
    <dbReference type="NCBI Taxonomy" id="1537710"/>
    <lineage>
        <taxon>Bacteria</taxon>
        <taxon>Pseudomonadati</taxon>
        <taxon>Pseudomonadota</taxon>
        <taxon>Betaproteobacteria</taxon>
        <taxon>Burkholderiales</taxon>
        <taxon>Burkholderiaceae</taxon>
        <taxon>Pandoraea</taxon>
    </lineage>
</organism>
<dbReference type="SUPFAM" id="SSF117892">
    <property type="entry name" value="Band 7/SPFH domain"/>
    <property type="match status" value="1"/>
</dbReference>
<dbReference type="Proteomes" id="UP000414233">
    <property type="component" value="Unassembled WGS sequence"/>
</dbReference>
<accession>A0A5E4TPI4</accession>
<dbReference type="InterPro" id="IPR033880">
    <property type="entry name" value="SPFH_YdjI"/>
</dbReference>
<dbReference type="InterPro" id="IPR036013">
    <property type="entry name" value="Band_7/SPFH_dom_sf"/>
</dbReference>
<dbReference type="AlphaFoldDB" id="A0A5E4TPI4"/>
<dbReference type="Pfam" id="PF13421">
    <property type="entry name" value="Band_7_1"/>
    <property type="match status" value="1"/>
</dbReference>
<dbReference type="EMBL" id="CABPRZ010000005">
    <property type="protein sequence ID" value="VVD89481.1"/>
    <property type="molecule type" value="Genomic_DNA"/>
</dbReference>
<evidence type="ECO:0000313" key="3">
    <source>
        <dbReference type="EMBL" id="VVD89481.1"/>
    </source>
</evidence>
<sequence length="360" mass="38403">MAIIDLVKWSGSPNLLAWKFPSEELSTWTQLVVNESQEAYLVRGGVYEGPFGAGRHTLSTENLPVMRTLIGVPFGGKSPFTAEVWYVNRVTNLDVRWGTPDAIQLQDPKYGVMVPVRAFGQYGVRITEPKKFLLKLVGTLAGFDADTLAEYFRGVFITRIKTEIANAITRAGLSVLEINTQLEALSEALKTSLSAEMAEYGVGLAQFNIHSINVPENDPAVKTLKAALAKRAEMGIIGFTYQQERSFDVMETAAGNEGSAGTLMGAGLGVGAGIGMAPAIGQGFAQMTQHIQPPAVPPMPQTPQAPPPAPAASSAPAAEAGARLSPAERIRLLKELAELKTAGILSDAEIEAEKQKILAS</sequence>
<evidence type="ECO:0000256" key="1">
    <source>
        <dbReference type="SAM" id="MobiDB-lite"/>
    </source>
</evidence>
<feature type="domain" description="SPFH" evidence="2">
    <location>
        <begin position="18"/>
        <end position="217"/>
    </location>
</feature>
<dbReference type="RefSeq" id="WP_150696423.1">
    <property type="nucleotide sequence ID" value="NZ_CABPRZ010000005.1"/>
</dbReference>
<feature type="compositionally biased region" description="Pro residues" evidence="1">
    <location>
        <begin position="294"/>
        <end position="310"/>
    </location>
</feature>
<evidence type="ECO:0000313" key="4">
    <source>
        <dbReference type="Proteomes" id="UP000414233"/>
    </source>
</evidence>
<name>A0A5E4TPI4_9BURK</name>
<gene>
    <name evidence="3" type="ORF">PTE30175_01473</name>
</gene>